<dbReference type="Proteomes" id="UP000232722">
    <property type="component" value="Unassembled WGS sequence"/>
</dbReference>
<comment type="caution">
    <text evidence="1">The sequence shown here is derived from an EMBL/GenBank/DDBJ whole genome shotgun (WGS) entry which is preliminary data.</text>
</comment>
<reference evidence="2 3" key="4">
    <citation type="submission" date="2017-10" db="EMBL/GenBank/DDBJ databases">
        <title>Genome analyses suggest a sexual origin of heterokaryosis in a supposedly ancient asexual fungus.</title>
        <authorList>
            <person name="Corradi N."/>
            <person name="Sedzielewska K."/>
            <person name="Noel J."/>
            <person name="Charron P."/>
            <person name="Farinelli L."/>
            <person name="Marton T."/>
            <person name="Kruger M."/>
            <person name="Pelin A."/>
            <person name="Brachmann A."/>
            <person name="Corradi N."/>
        </authorList>
    </citation>
    <scope>NUCLEOTIDE SEQUENCE [LARGE SCALE GENOMIC DNA]</scope>
    <source>
        <strain evidence="2 3">A1</strain>
    </source>
</reference>
<evidence type="ECO:0000313" key="3">
    <source>
        <dbReference type="Proteomes" id="UP000232688"/>
    </source>
</evidence>
<reference evidence="2 3" key="3">
    <citation type="submission" date="2017-10" db="EMBL/GenBank/DDBJ databases">
        <title>Extensive intraspecific genome diversity in a model arbuscular mycorrhizal fungus.</title>
        <authorList>
            <person name="Chen E.C.H."/>
            <person name="Morin E."/>
            <person name="Baudet D."/>
            <person name="Noel J."/>
            <person name="Ndikumana S."/>
            <person name="Charron P."/>
            <person name="St-Onge C."/>
            <person name="Giorgi J."/>
            <person name="Grigoriev I.V."/>
            <person name="Roux C."/>
            <person name="Martin F.M."/>
            <person name="Corradi N."/>
        </authorList>
    </citation>
    <scope>NUCLEOTIDE SEQUENCE [LARGE SCALE GENOMIC DNA]</scope>
    <source>
        <strain evidence="2 3">A1</strain>
    </source>
</reference>
<dbReference type="OrthoDB" id="5330842at2759"/>
<evidence type="ECO:0000313" key="2">
    <source>
        <dbReference type="EMBL" id="PKC64006.1"/>
    </source>
</evidence>
<dbReference type="AlphaFoldDB" id="A0A2I1EV23"/>
<reference evidence="1 4" key="2">
    <citation type="submission" date="2017-09" db="EMBL/GenBank/DDBJ databases">
        <title>Extensive intraspecific genome diversity in a model arbuscular mycorrhizal fungus.</title>
        <authorList>
            <person name="Chen E.C."/>
            <person name="Morin E."/>
            <person name="Beaudet D."/>
            <person name="Noel J."/>
            <person name="Ndikumana S."/>
            <person name="Charron P."/>
            <person name="St-Onge C."/>
            <person name="Giorgi J."/>
            <person name="Grigoriev I.V."/>
            <person name="Roux C."/>
            <person name="Martin F.M."/>
            <person name="Corradi N."/>
        </authorList>
    </citation>
    <scope>NUCLEOTIDE SEQUENCE [LARGE SCALE GENOMIC DNA]</scope>
    <source>
        <strain evidence="1 4">A5</strain>
    </source>
</reference>
<dbReference type="VEuPathDB" id="FungiDB:RhiirFUN_013488"/>
<gene>
    <name evidence="2" type="ORF">RhiirA1_396402</name>
    <name evidence="1" type="ORF">RhiirA5_485904</name>
</gene>
<proteinExistence type="predicted"/>
<evidence type="ECO:0000313" key="4">
    <source>
        <dbReference type="Proteomes" id="UP000232722"/>
    </source>
</evidence>
<dbReference type="VEuPathDB" id="FungiDB:FUN_010005"/>
<name>A0A2I1EV23_9GLOM</name>
<dbReference type="Proteomes" id="UP000232688">
    <property type="component" value="Unassembled WGS sequence"/>
</dbReference>
<protein>
    <recommendedName>
        <fullName evidence="5">Riboflavin-specific deaminase</fullName>
    </recommendedName>
</protein>
<sequence length="254" mass="29370">MTTTSPATVLNMAASSPFVVTSSENLTPDKIQNLLFNVDCSLEIPIDDFNENWWPLVTNIWTKWTSYKHVNGDVWKVFACRLMKFRESSTRQKENVPNDKCRITKKRSSDLCYAKIKVSWLASLKIVKIERYKNLLNHEHLLLECDRIKHPQVIRTLVEKEAIKNYTPPVITSAIREYATKELDLGTSVNKLKRQEVANIKYKIRGPMEKTLIGDSNLTSDISQCISYLIEKEYKVERYSTYQSSKGIVFAHSE</sequence>
<evidence type="ECO:0008006" key="5">
    <source>
        <dbReference type="Google" id="ProtNLM"/>
    </source>
</evidence>
<organism evidence="1 4">
    <name type="scientific">Rhizophagus irregularis</name>
    <dbReference type="NCBI Taxonomy" id="588596"/>
    <lineage>
        <taxon>Eukaryota</taxon>
        <taxon>Fungi</taxon>
        <taxon>Fungi incertae sedis</taxon>
        <taxon>Mucoromycota</taxon>
        <taxon>Glomeromycotina</taxon>
        <taxon>Glomeromycetes</taxon>
        <taxon>Glomerales</taxon>
        <taxon>Glomeraceae</taxon>
        <taxon>Rhizophagus</taxon>
    </lineage>
</organism>
<dbReference type="EMBL" id="LLXH01000679">
    <property type="protein sequence ID" value="PKC64006.1"/>
    <property type="molecule type" value="Genomic_DNA"/>
</dbReference>
<evidence type="ECO:0000313" key="1">
    <source>
        <dbReference type="EMBL" id="PKC05302.1"/>
    </source>
</evidence>
<reference evidence="1 4" key="1">
    <citation type="submission" date="2016-04" db="EMBL/GenBank/DDBJ databases">
        <title>Genome analyses suggest a sexual origin of heterokaryosis in a supposedly ancient asexual fungus.</title>
        <authorList>
            <person name="Ropars J."/>
            <person name="Sedzielewska K."/>
            <person name="Noel J."/>
            <person name="Charron P."/>
            <person name="Farinelli L."/>
            <person name="Marton T."/>
            <person name="Kruger M."/>
            <person name="Pelin A."/>
            <person name="Brachmann A."/>
            <person name="Corradi N."/>
        </authorList>
    </citation>
    <scope>NUCLEOTIDE SEQUENCE [LARGE SCALE GENOMIC DNA]</scope>
    <source>
        <strain evidence="1 4">A5</strain>
    </source>
</reference>
<dbReference type="VEuPathDB" id="FungiDB:RhiirA1_396402"/>
<dbReference type="EMBL" id="LLXJ01000893">
    <property type="protein sequence ID" value="PKC05302.1"/>
    <property type="molecule type" value="Genomic_DNA"/>
</dbReference>
<accession>A0A2I1EV23</accession>